<keyword evidence="5" id="KW-1185">Reference proteome</keyword>
<dbReference type="AlphaFoldDB" id="A0A2K2FM36"/>
<proteinExistence type="predicted"/>
<dbReference type="EMBL" id="NIOJ01000015">
    <property type="protein sequence ID" value="PNT99836.1"/>
    <property type="molecule type" value="Genomic_DNA"/>
</dbReference>
<evidence type="ECO:0000256" key="1">
    <source>
        <dbReference type="ARBA" id="ARBA00022723"/>
    </source>
</evidence>
<keyword evidence="2 4" id="KW-0378">Hydrolase</keyword>
<reference evidence="5" key="1">
    <citation type="submission" date="2017-06" db="EMBL/GenBank/DDBJ databases">
        <title>Investigating the central metabolism of Clostridium thermosuccinogenes.</title>
        <authorList>
            <person name="Koendjbiharie J.G."/>
            <person name="Van Kranenburg R."/>
            <person name="Vriesendorp B."/>
        </authorList>
    </citation>
    <scope>NUCLEOTIDE SEQUENCE [LARGE SCALE GENOMIC DNA]</scope>
    <source>
        <strain evidence="5">DSM 5806</strain>
    </source>
</reference>
<dbReference type="GO" id="GO:0046872">
    <property type="term" value="F:metal ion binding"/>
    <property type="evidence" value="ECO:0007669"/>
    <property type="project" value="UniProtKB-KW"/>
</dbReference>
<dbReference type="InterPro" id="IPR039356">
    <property type="entry name" value="YfbR/HDDC2"/>
</dbReference>
<accession>A0A2K2FM36</accession>
<dbReference type="GO" id="GO:0005737">
    <property type="term" value="C:cytoplasm"/>
    <property type="evidence" value="ECO:0007669"/>
    <property type="project" value="TreeGrafter"/>
</dbReference>
<gene>
    <name evidence="4" type="ORF">CDQ84_07690</name>
</gene>
<dbReference type="PANTHER" id="PTHR11845">
    <property type="entry name" value="5'-DEOXYNUCLEOTIDASE HDDC2"/>
    <property type="match status" value="1"/>
</dbReference>
<evidence type="ECO:0000259" key="3">
    <source>
        <dbReference type="Pfam" id="PF13023"/>
    </source>
</evidence>
<dbReference type="InterPro" id="IPR006674">
    <property type="entry name" value="HD_domain"/>
</dbReference>
<evidence type="ECO:0000313" key="4">
    <source>
        <dbReference type="EMBL" id="PNT99836.1"/>
    </source>
</evidence>
<dbReference type="PANTHER" id="PTHR11845:SF13">
    <property type="entry name" value="5'-DEOXYNUCLEOTIDASE HDDC2"/>
    <property type="match status" value="1"/>
</dbReference>
<dbReference type="KEGG" id="cthd:CDO33_05315"/>
<dbReference type="SUPFAM" id="SSF109604">
    <property type="entry name" value="HD-domain/PDEase-like"/>
    <property type="match status" value="1"/>
</dbReference>
<dbReference type="Gene3D" id="1.10.3210.10">
    <property type="entry name" value="Hypothetical protein af1432"/>
    <property type="match status" value="1"/>
</dbReference>
<comment type="caution">
    <text evidence="4">The sequence shown here is derived from an EMBL/GenBank/DDBJ whole genome shotgun (WGS) entry which is preliminary data.</text>
</comment>
<name>A0A2K2FM36_9CLOT</name>
<sequence length="197" mass="23193">MFNERLEKQVEFITEIDKLKHINRQTILMDGSRHENDAEHSWHLAVMAMLLSEHAVDKNIDLLKVIKMVLVHDLVEIDAGDTYCYDEKACEDKAEREQKAANRLFNILPEDQAREIRKLWEEFEERKTPEACFASALDRFQPLLHNYKTQGKSWREHGVTKDKVIKRNKAIEDGSVTMWEYAERFINESVEKGYLGK</sequence>
<organism evidence="4 5">
    <name type="scientific">Clostridium thermosuccinogenes</name>
    <dbReference type="NCBI Taxonomy" id="84032"/>
    <lineage>
        <taxon>Bacteria</taxon>
        <taxon>Bacillati</taxon>
        <taxon>Bacillota</taxon>
        <taxon>Clostridia</taxon>
        <taxon>Eubacteriales</taxon>
        <taxon>Clostridiaceae</taxon>
        <taxon>Clostridium</taxon>
    </lineage>
</organism>
<dbReference type="Pfam" id="PF13023">
    <property type="entry name" value="HD_3"/>
    <property type="match status" value="1"/>
</dbReference>
<dbReference type="Proteomes" id="UP000236151">
    <property type="component" value="Unassembled WGS sequence"/>
</dbReference>
<keyword evidence="1" id="KW-0479">Metal-binding</keyword>
<feature type="domain" description="HD" evidence="3">
    <location>
        <begin position="16"/>
        <end position="178"/>
    </location>
</feature>
<dbReference type="RefSeq" id="WP_103081146.1">
    <property type="nucleotide sequence ID" value="NZ_CP021850.1"/>
</dbReference>
<evidence type="ECO:0000256" key="2">
    <source>
        <dbReference type="ARBA" id="ARBA00022801"/>
    </source>
</evidence>
<dbReference type="OrthoDB" id="9803993at2"/>
<evidence type="ECO:0000313" key="5">
    <source>
        <dbReference type="Proteomes" id="UP000236151"/>
    </source>
</evidence>
<dbReference type="GO" id="GO:0002953">
    <property type="term" value="F:5'-deoxynucleotidase activity"/>
    <property type="evidence" value="ECO:0007669"/>
    <property type="project" value="InterPro"/>
</dbReference>
<protein>
    <submittedName>
        <fullName evidence="4">Phosphohydrolase</fullName>
    </submittedName>
</protein>